<keyword evidence="3" id="KW-1003">Cell membrane</keyword>
<evidence type="ECO:0000256" key="2">
    <source>
        <dbReference type="ARBA" id="ARBA00006464"/>
    </source>
</evidence>
<protein>
    <submittedName>
        <fullName evidence="11">Sugar transferase</fullName>
    </submittedName>
</protein>
<evidence type="ECO:0000256" key="8">
    <source>
        <dbReference type="ARBA" id="ARBA00023169"/>
    </source>
</evidence>
<keyword evidence="4 11" id="KW-0808">Transferase</keyword>
<comment type="subcellular location">
    <subcellularLocation>
        <location evidence="1">Cell membrane</location>
    </subcellularLocation>
</comment>
<evidence type="ECO:0000313" key="12">
    <source>
        <dbReference type="Proteomes" id="UP000282002"/>
    </source>
</evidence>
<dbReference type="EMBL" id="CP034328">
    <property type="protein sequence ID" value="AZL60506.1"/>
    <property type="molecule type" value="Genomic_DNA"/>
</dbReference>
<evidence type="ECO:0000313" key="11">
    <source>
        <dbReference type="EMBL" id="AZL60506.1"/>
    </source>
</evidence>
<keyword evidence="12" id="KW-1185">Reference proteome</keyword>
<evidence type="ECO:0000256" key="6">
    <source>
        <dbReference type="ARBA" id="ARBA00022989"/>
    </source>
</evidence>
<dbReference type="Proteomes" id="UP000282002">
    <property type="component" value="Chromosome"/>
</dbReference>
<feature type="domain" description="Bacterial sugar transferase" evidence="10">
    <location>
        <begin position="37"/>
        <end position="225"/>
    </location>
</feature>
<evidence type="ECO:0000259" key="10">
    <source>
        <dbReference type="Pfam" id="PF02397"/>
    </source>
</evidence>
<organism evidence="11 12">
    <name type="scientific">Tabrizicola piscis</name>
    <dbReference type="NCBI Taxonomy" id="2494374"/>
    <lineage>
        <taxon>Bacteria</taxon>
        <taxon>Pseudomonadati</taxon>
        <taxon>Pseudomonadota</taxon>
        <taxon>Alphaproteobacteria</taxon>
        <taxon>Rhodobacterales</taxon>
        <taxon>Paracoccaceae</taxon>
        <taxon>Tabrizicola</taxon>
    </lineage>
</organism>
<evidence type="ECO:0000256" key="9">
    <source>
        <dbReference type="SAM" id="Phobius"/>
    </source>
</evidence>
<dbReference type="Pfam" id="PF02397">
    <property type="entry name" value="Bac_transf"/>
    <property type="match status" value="1"/>
</dbReference>
<feature type="transmembrane region" description="Helical" evidence="9">
    <location>
        <begin position="42"/>
        <end position="65"/>
    </location>
</feature>
<dbReference type="GO" id="GO:0005886">
    <property type="term" value="C:plasma membrane"/>
    <property type="evidence" value="ECO:0007669"/>
    <property type="project" value="UniProtKB-SubCell"/>
</dbReference>
<dbReference type="GO" id="GO:0000271">
    <property type="term" value="P:polysaccharide biosynthetic process"/>
    <property type="evidence" value="ECO:0007669"/>
    <property type="project" value="UniProtKB-KW"/>
</dbReference>
<evidence type="ECO:0000256" key="3">
    <source>
        <dbReference type="ARBA" id="ARBA00022475"/>
    </source>
</evidence>
<keyword evidence="7 9" id="KW-0472">Membrane</keyword>
<dbReference type="AlphaFoldDB" id="A0A3S8UA83"/>
<comment type="similarity">
    <text evidence="2">Belongs to the bacterial sugar transferase family.</text>
</comment>
<dbReference type="PANTHER" id="PTHR30576:SF4">
    <property type="entry name" value="UNDECAPRENYL-PHOSPHATE GALACTOSE PHOSPHOTRANSFERASE"/>
    <property type="match status" value="1"/>
</dbReference>
<keyword evidence="6 9" id="KW-1133">Transmembrane helix</keyword>
<dbReference type="GO" id="GO:0016780">
    <property type="term" value="F:phosphotransferase activity, for other substituted phosphate groups"/>
    <property type="evidence" value="ECO:0007669"/>
    <property type="project" value="TreeGrafter"/>
</dbReference>
<evidence type="ECO:0000256" key="5">
    <source>
        <dbReference type="ARBA" id="ARBA00022692"/>
    </source>
</evidence>
<evidence type="ECO:0000256" key="4">
    <source>
        <dbReference type="ARBA" id="ARBA00022679"/>
    </source>
</evidence>
<keyword evidence="5 9" id="KW-0812">Transmembrane</keyword>
<dbReference type="InterPro" id="IPR003362">
    <property type="entry name" value="Bact_transf"/>
</dbReference>
<evidence type="ECO:0000256" key="1">
    <source>
        <dbReference type="ARBA" id="ARBA00004236"/>
    </source>
</evidence>
<name>A0A3S8UA83_9RHOB</name>
<reference evidence="11 12" key="1">
    <citation type="submission" date="2018-12" db="EMBL/GenBank/DDBJ databases">
        <title>Complete genome sequencing of Tabrizicola sp. K13M18.</title>
        <authorList>
            <person name="Bae J.-W."/>
        </authorList>
    </citation>
    <scope>NUCLEOTIDE SEQUENCE [LARGE SCALE GENOMIC DNA]</scope>
    <source>
        <strain evidence="11 12">K13M18</strain>
    </source>
</reference>
<evidence type="ECO:0000256" key="7">
    <source>
        <dbReference type="ARBA" id="ARBA00023136"/>
    </source>
</evidence>
<dbReference type="KEGG" id="taw:EI545_17755"/>
<gene>
    <name evidence="11" type="ORF">EI545_17755</name>
</gene>
<dbReference type="PANTHER" id="PTHR30576">
    <property type="entry name" value="COLANIC BIOSYNTHESIS UDP-GLUCOSE LIPID CARRIER TRANSFERASE"/>
    <property type="match status" value="1"/>
</dbReference>
<dbReference type="OrthoDB" id="9808602at2"/>
<proteinExistence type="inferred from homology"/>
<accession>A0A3S8UA83</accession>
<sequence>MVIRPDFGSHDLVQPITADKERWDVSYRDHFYRRFFKRCMDVLLVLIALPIVLPTVLCLAALIAAQGHSPFYRQERVGRGGLTFTMWKLRSMVPNADKRLKDHLESDEKAKQEWDTFQKLECDPRITPLGRMLRKSSLDELPQLWNVLVGDMSLVGPRPMMPEQKPLYPGHAYFLLRPGVTGLWQISDRNASTFAQRAEFDAAYDRELSFVTDVKVLVATVGVVFRCTGK</sequence>
<keyword evidence="8" id="KW-0270">Exopolysaccharide synthesis</keyword>